<evidence type="ECO:0000259" key="2">
    <source>
        <dbReference type="Pfam" id="PF14242"/>
    </source>
</evidence>
<keyword evidence="1" id="KW-0472">Membrane</keyword>
<keyword evidence="1" id="KW-1133">Transmembrane helix</keyword>
<dbReference type="AlphaFoldDB" id="A0A174KQW1"/>
<evidence type="ECO:0000313" key="4">
    <source>
        <dbReference type="Proteomes" id="UP000095594"/>
    </source>
</evidence>
<keyword evidence="1" id="KW-0812">Transmembrane</keyword>
<dbReference type="EMBL" id="CYZX01000027">
    <property type="protein sequence ID" value="CUP13181.1"/>
    <property type="molecule type" value="Genomic_DNA"/>
</dbReference>
<dbReference type="RefSeq" id="WP_055268057.1">
    <property type="nucleotide sequence ID" value="NZ_CABIXQ010000027.1"/>
</dbReference>
<evidence type="ECO:0000313" key="3">
    <source>
        <dbReference type="EMBL" id="CUP13181.1"/>
    </source>
</evidence>
<feature type="domain" description="DUF4342" evidence="2">
    <location>
        <begin position="86"/>
        <end position="147"/>
    </location>
</feature>
<protein>
    <submittedName>
        <fullName evidence="3">UBA/TS-N domain-containing protein</fullName>
    </submittedName>
</protein>
<dbReference type="Pfam" id="PF14242">
    <property type="entry name" value="DUF4342"/>
    <property type="match status" value="1"/>
</dbReference>
<accession>A0A174KQW1</accession>
<dbReference type="CDD" id="cd14360">
    <property type="entry name" value="UBA_NAC_like_bac"/>
    <property type="match status" value="1"/>
</dbReference>
<reference evidence="3 4" key="1">
    <citation type="submission" date="2015-09" db="EMBL/GenBank/DDBJ databases">
        <authorList>
            <consortium name="Pathogen Informatics"/>
        </authorList>
    </citation>
    <scope>NUCLEOTIDE SEQUENCE [LARGE SCALE GENOMIC DNA]</scope>
    <source>
        <strain evidence="3 4">2789STDY5834856</strain>
    </source>
</reference>
<dbReference type="Proteomes" id="UP000095594">
    <property type="component" value="Unassembled WGS sequence"/>
</dbReference>
<evidence type="ECO:0000256" key="1">
    <source>
        <dbReference type="SAM" id="Phobius"/>
    </source>
</evidence>
<dbReference type="OrthoDB" id="3183239at2"/>
<organism evidence="3 4">
    <name type="scientific">Clostridium disporicum</name>
    <dbReference type="NCBI Taxonomy" id="84024"/>
    <lineage>
        <taxon>Bacteria</taxon>
        <taxon>Bacillati</taxon>
        <taxon>Bacillota</taxon>
        <taxon>Clostridia</taxon>
        <taxon>Eubacteriales</taxon>
        <taxon>Clostridiaceae</taxon>
        <taxon>Clostridium</taxon>
    </lineage>
</organism>
<name>A0A174KQW1_9CLOT</name>
<dbReference type="Gene3D" id="1.10.8.10">
    <property type="entry name" value="DNA helicase RuvA subunit, C-terminal domain"/>
    <property type="match status" value="1"/>
</dbReference>
<proteinExistence type="predicted"/>
<feature type="transmembrane region" description="Helical" evidence="1">
    <location>
        <begin position="117"/>
        <end position="143"/>
    </location>
</feature>
<gene>
    <name evidence="3" type="ORF">ERS852471_03058</name>
</gene>
<dbReference type="SUPFAM" id="SSF46934">
    <property type="entry name" value="UBA-like"/>
    <property type="match status" value="1"/>
</dbReference>
<sequence length="181" mass="21019">MDKLKLVDRLREKANISYEEAKIALENSNWDILEAMLYLEKHGKVNSPSVSIFYSNEYSESYTEHEETHNNDDNINSDNSKSKDNFEGIFEAICKVIDTGNNIFLQVKKSNRVLVKIPLTVVVVLLFFAFWVIIPLIIVALFFDIEISLSSKRFDTDKIDKVNEAFRYLLKVAQDIKKKFK</sequence>
<dbReference type="InterPro" id="IPR009060">
    <property type="entry name" value="UBA-like_sf"/>
</dbReference>
<dbReference type="InterPro" id="IPR025642">
    <property type="entry name" value="DUF4342"/>
</dbReference>